<dbReference type="Pfam" id="PF00534">
    <property type="entry name" value="Glycos_transf_1"/>
    <property type="match status" value="1"/>
</dbReference>
<dbReference type="Proteomes" id="UP000634780">
    <property type="component" value="Unassembled WGS sequence"/>
</dbReference>
<evidence type="ECO:0000256" key="3">
    <source>
        <dbReference type="ARBA" id="ARBA00022679"/>
    </source>
</evidence>
<sequence length="978" mass="106516">MKITYLLGWGDEMGGTELATYTQALHLAERHDVEVVSVFRTRPEPFFPEARQVPVRYLVDRTVTPERPVRESRLDEAACRTLAALPSELIEPAWESAFDRLSDVELTAALSTLDTDVLVTTTPALLAAAVGLVPPRVLTVHQEHRPTQRRGRSGEPLLLHAPRLDALVTLTGRTRDWIAESLGATAPELAVIPNAVPDGFRPRADGESKVIVMAARLTGEKRVDHAIRAFARVAEAHPEWTLRIFGGGHREQSLRRLVDAFGLQDRVELLGPCQDMAAEWATAGLSLMTAGHNEAFPLVLLEALAAGVPVVAYDVLTGPAEIVRHRVDGLLVPPGEIGELAAAMDELMSDDALRRGCARAAREGVYERFSSAGVTALWEELYTRLLAGRDRPERLAGRADRVALGVASGGCGFRPTAPHTFNADASADERAREDEIIAAAPEGRVIRSVGRLAECRDDVLAPRMAEWNLEVTAAALESRQIPYVLVRTDGTAHTLAVDEDDRDRALKALAERLHGEPVYAELVNPRDAAPGAVLAERLDGIGELAGVKVFRPVTTTTLSLRHGVQQACTVAFWPRVRGPEGTAAADSPDSPESAAGPDATTAPPGPPEPSRRRAPFGSTLAGAELPSLAPTARLRVGEREYPTLDVFTQRLMNDADFPVDAVYTWVDDSDPDWRAARTAALGGTPGAPGTTAADASADSGTVRFRNRDELRYSLRSLAMYAPWVRHVYLVTAGQVPDWLDRDHPGLTVVDHRELFADRGALPTFNSHAIETQLHRIEGLAEHFLYFNDDMFLGRPTTPGTFFLGSGLPKFFWSSASVPALPVDETDEGYLAAAKNNRELLRRDFGRTATHCFLHVPYALRRSVLEELGERYAGELAATARARFRGTTDHSLVSSLHQHYAYLTGRAVPGSVSYDFVDIGSRADHARLGQLLQSRNKTAFCIGESPDSGMSDEEMALAVRSFLTAYFPVRSPYERAASV</sequence>
<feature type="domain" description="Stealth protein CR3 conserved region 3" evidence="10">
    <location>
        <begin position="854"/>
        <end position="901"/>
    </location>
</feature>
<evidence type="ECO:0000256" key="4">
    <source>
        <dbReference type="ARBA" id="ARBA00023169"/>
    </source>
</evidence>
<dbReference type="Pfam" id="PF13439">
    <property type="entry name" value="Glyco_transf_4"/>
    <property type="match status" value="1"/>
</dbReference>
<evidence type="ECO:0000256" key="5">
    <source>
        <dbReference type="SAM" id="MobiDB-lite"/>
    </source>
</evidence>
<dbReference type="Gene3D" id="3.40.50.2000">
    <property type="entry name" value="Glycogen Phosphorylase B"/>
    <property type="match status" value="2"/>
</dbReference>
<keyword evidence="4" id="KW-0270">Exopolysaccharide synthesis</keyword>
<feature type="domain" description="Glycosyl transferase family 1" evidence="6">
    <location>
        <begin position="203"/>
        <end position="363"/>
    </location>
</feature>
<evidence type="ECO:0000259" key="8">
    <source>
        <dbReference type="Pfam" id="PF13439"/>
    </source>
</evidence>
<evidence type="ECO:0000259" key="10">
    <source>
        <dbReference type="Pfam" id="PF17102"/>
    </source>
</evidence>
<organism evidence="11 12">
    <name type="scientific">Streptomyces flavofungini</name>
    <dbReference type="NCBI Taxonomy" id="68200"/>
    <lineage>
        <taxon>Bacteria</taxon>
        <taxon>Bacillati</taxon>
        <taxon>Actinomycetota</taxon>
        <taxon>Actinomycetes</taxon>
        <taxon>Kitasatosporales</taxon>
        <taxon>Streptomycetaceae</taxon>
        <taxon>Streptomyces</taxon>
    </lineage>
</organism>
<evidence type="ECO:0000259" key="7">
    <source>
        <dbReference type="Pfam" id="PF11380"/>
    </source>
</evidence>
<dbReference type="InterPro" id="IPR031358">
    <property type="entry name" value="Stealth_CR1"/>
</dbReference>
<dbReference type="Pfam" id="PF11380">
    <property type="entry name" value="Stealth_CR2"/>
    <property type="match status" value="1"/>
</dbReference>
<dbReference type="PANTHER" id="PTHR24045">
    <property type="match status" value="1"/>
</dbReference>
<feature type="domain" description="Stealth protein CR2 conserved region 2" evidence="7">
    <location>
        <begin position="703"/>
        <end position="807"/>
    </location>
</feature>
<gene>
    <name evidence="11" type="ORF">JGB26_30985</name>
</gene>
<evidence type="ECO:0000259" key="6">
    <source>
        <dbReference type="Pfam" id="PF00534"/>
    </source>
</evidence>
<keyword evidence="3" id="KW-0808">Transferase</keyword>
<accession>A0ABS0XE27</accession>
<feature type="domain" description="Glycosyltransferase subfamily 4-like N-terminal" evidence="8">
    <location>
        <begin position="13"/>
        <end position="196"/>
    </location>
</feature>
<dbReference type="Pfam" id="PF17102">
    <property type="entry name" value="Stealth_CR3"/>
    <property type="match status" value="1"/>
</dbReference>
<protein>
    <submittedName>
        <fullName evidence="11">Stealth conserved region 3 domain-containing protein</fullName>
    </submittedName>
</protein>
<name>A0ABS0XE27_9ACTN</name>
<dbReference type="InterPro" id="IPR001296">
    <property type="entry name" value="Glyco_trans_1"/>
</dbReference>
<feature type="compositionally biased region" description="Low complexity" evidence="5">
    <location>
        <begin position="583"/>
        <end position="602"/>
    </location>
</feature>
<evidence type="ECO:0000259" key="9">
    <source>
        <dbReference type="Pfam" id="PF17101"/>
    </source>
</evidence>
<evidence type="ECO:0000256" key="2">
    <source>
        <dbReference type="ARBA" id="ARBA00022676"/>
    </source>
</evidence>
<feature type="region of interest" description="Disordered" evidence="5">
    <location>
        <begin position="579"/>
        <end position="622"/>
    </location>
</feature>
<dbReference type="EMBL" id="JAEKOZ010000026">
    <property type="protein sequence ID" value="MBJ3811466.1"/>
    <property type="molecule type" value="Genomic_DNA"/>
</dbReference>
<evidence type="ECO:0000313" key="12">
    <source>
        <dbReference type="Proteomes" id="UP000634780"/>
    </source>
</evidence>
<dbReference type="RefSeq" id="WP_190114017.1">
    <property type="nucleotide sequence ID" value="NZ_BMVR01000001.1"/>
</dbReference>
<keyword evidence="12" id="KW-1185">Reference proteome</keyword>
<dbReference type="InterPro" id="IPR031357">
    <property type="entry name" value="Stealth_CR3"/>
</dbReference>
<dbReference type="CDD" id="cd03820">
    <property type="entry name" value="GT4_AmsD-like"/>
    <property type="match status" value="1"/>
</dbReference>
<dbReference type="PANTHER" id="PTHR24045:SF0">
    <property type="entry name" value="N-ACETYLGLUCOSAMINE-1-PHOSPHOTRANSFERASE SUBUNITS ALPHA_BETA"/>
    <property type="match status" value="1"/>
</dbReference>
<dbReference type="InterPro" id="IPR047141">
    <property type="entry name" value="Stealth"/>
</dbReference>
<comment type="caution">
    <text evidence="11">The sequence shown here is derived from an EMBL/GenBank/DDBJ whole genome shotgun (WGS) entry which is preliminary data.</text>
</comment>
<dbReference type="SUPFAM" id="SSF53756">
    <property type="entry name" value="UDP-Glycosyltransferase/glycogen phosphorylase"/>
    <property type="match status" value="1"/>
</dbReference>
<reference evidence="11 12" key="1">
    <citation type="submission" date="2020-12" db="EMBL/GenBank/DDBJ databases">
        <title>Streptomyces typhae sp. nov., a novel endophytic actinomycete isolated from the root of cattail pollen (Typha angustifolia L.).</title>
        <authorList>
            <person name="Peng C."/>
            <person name="Liu C."/>
        </authorList>
    </citation>
    <scope>NUCLEOTIDE SEQUENCE [LARGE SCALE GENOMIC DNA]</scope>
    <source>
        <strain evidence="11 12">JCM 4753</strain>
    </source>
</reference>
<evidence type="ECO:0000313" key="11">
    <source>
        <dbReference type="EMBL" id="MBJ3811466.1"/>
    </source>
</evidence>
<dbReference type="InterPro" id="IPR021520">
    <property type="entry name" value="Stealth_CR2"/>
</dbReference>
<proteinExistence type="inferred from homology"/>
<comment type="similarity">
    <text evidence="1">Belongs to the stealth family.</text>
</comment>
<feature type="domain" description="Stealth protein CR1 conserved region 1" evidence="9">
    <location>
        <begin position="657"/>
        <end position="683"/>
    </location>
</feature>
<dbReference type="Pfam" id="PF17101">
    <property type="entry name" value="Stealth_CR1"/>
    <property type="match status" value="1"/>
</dbReference>
<evidence type="ECO:0000256" key="1">
    <source>
        <dbReference type="ARBA" id="ARBA00007583"/>
    </source>
</evidence>
<dbReference type="InterPro" id="IPR028098">
    <property type="entry name" value="Glyco_trans_4-like_N"/>
</dbReference>
<keyword evidence="2" id="KW-0328">Glycosyltransferase</keyword>